<dbReference type="Pfam" id="PF13371">
    <property type="entry name" value="TPR_9"/>
    <property type="match status" value="1"/>
</dbReference>
<dbReference type="PANTHER" id="PTHR31350:SF21">
    <property type="entry name" value="F-BOX ONLY PROTEIN 21"/>
    <property type="match status" value="1"/>
</dbReference>
<evidence type="ECO:0000313" key="5">
    <source>
        <dbReference type="Proteomes" id="UP000179037"/>
    </source>
</evidence>
<name>A0A1F6TYI0_9PROT</name>
<accession>A0A1F6TYI0</accession>
<evidence type="ECO:0000256" key="1">
    <source>
        <dbReference type="ARBA" id="ARBA00007100"/>
    </source>
</evidence>
<keyword evidence="2" id="KW-0802">TPR repeat</keyword>
<dbReference type="Pfam" id="PF13369">
    <property type="entry name" value="Transglut_core2"/>
    <property type="match status" value="1"/>
</dbReference>
<evidence type="ECO:0000313" key="4">
    <source>
        <dbReference type="EMBL" id="OGI50119.1"/>
    </source>
</evidence>
<reference evidence="4 5" key="1">
    <citation type="journal article" date="2016" name="Nat. Commun.">
        <title>Thousands of microbial genomes shed light on interconnected biogeochemical processes in an aquifer system.</title>
        <authorList>
            <person name="Anantharaman K."/>
            <person name="Brown C.T."/>
            <person name="Hug L.A."/>
            <person name="Sharon I."/>
            <person name="Castelle C.J."/>
            <person name="Probst A.J."/>
            <person name="Thomas B.C."/>
            <person name="Singh A."/>
            <person name="Wilkins M.J."/>
            <person name="Karaoz U."/>
            <person name="Brodie E.L."/>
            <person name="Williams K.H."/>
            <person name="Hubbard S.S."/>
            <person name="Banfield J.F."/>
        </authorList>
    </citation>
    <scope>NUCLEOTIDE SEQUENCE [LARGE SCALE GENOMIC DNA]</scope>
</reference>
<comment type="similarity">
    <text evidence="1">Belongs to the UPF0162 family.</text>
</comment>
<dbReference type="PROSITE" id="PS50005">
    <property type="entry name" value="TPR"/>
    <property type="match status" value="1"/>
</dbReference>
<protein>
    <recommendedName>
        <fullName evidence="3">Protein SirB1 N-terminal domain-containing protein</fullName>
    </recommendedName>
</protein>
<dbReference type="InterPro" id="IPR019734">
    <property type="entry name" value="TPR_rpt"/>
</dbReference>
<dbReference type="Proteomes" id="UP000179037">
    <property type="component" value="Unassembled WGS sequence"/>
</dbReference>
<dbReference type="AlphaFoldDB" id="A0A1F6TYI0"/>
<evidence type="ECO:0000259" key="3">
    <source>
        <dbReference type="Pfam" id="PF13369"/>
    </source>
</evidence>
<organism evidence="4 5">
    <name type="scientific">Candidatus Muproteobacteria bacterium RIFCSPLOWO2_01_FULL_60_18</name>
    <dbReference type="NCBI Taxonomy" id="1817768"/>
    <lineage>
        <taxon>Bacteria</taxon>
        <taxon>Pseudomonadati</taxon>
        <taxon>Pseudomonadota</taxon>
        <taxon>Candidatus Muproteobacteria</taxon>
    </lineage>
</organism>
<dbReference type="SUPFAM" id="SSF48452">
    <property type="entry name" value="TPR-like"/>
    <property type="match status" value="1"/>
</dbReference>
<evidence type="ECO:0000256" key="2">
    <source>
        <dbReference type="PROSITE-ProRule" id="PRU00339"/>
    </source>
</evidence>
<dbReference type="InterPro" id="IPR032698">
    <property type="entry name" value="SirB1_N"/>
</dbReference>
<dbReference type="PANTHER" id="PTHR31350">
    <property type="entry name" value="SI:DKEY-261L7.2"/>
    <property type="match status" value="1"/>
</dbReference>
<dbReference type="InterPro" id="IPR011990">
    <property type="entry name" value="TPR-like_helical_dom_sf"/>
</dbReference>
<feature type="domain" description="Protein SirB1 N-terminal" evidence="3">
    <location>
        <begin position="41"/>
        <end position="196"/>
    </location>
</feature>
<dbReference type="STRING" id="1817768.A3A87_08670"/>
<feature type="repeat" description="TPR" evidence="2">
    <location>
        <begin position="226"/>
        <end position="259"/>
    </location>
</feature>
<gene>
    <name evidence="4" type="ORF">A3A87_08670</name>
</gene>
<comment type="caution">
    <text evidence="4">The sequence shown here is derived from an EMBL/GenBank/DDBJ whole genome shotgun (WGS) entry which is preliminary data.</text>
</comment>
<dbReference type="EMBL" id="MFTC01000078">
    <property type="protein sequence ID" value="OGI50119.1"/>
    <property type="molecule type" value="Genomic_DNA"/>
</dbReference>
<dbReference type="Gene3D" id="1.25.40.10">
    <property type="entry name" value="Tetratricopeptide repeat domain"/>
    <property type="match status" value="1"/>
</dbReference>
<proteinExistence type="inferred from homology"/>
<sequence>MESLMHERLAKIAKISEQELNLAEAALLIAVEEYPGLDVEAYLRQIDELATGVQQRLPAQAGLEDTLITLNQFLFVEQGFSGDTENYDDPRNSFLNEVLDRKRGIPITLSIIYMEVGRRLGLPLKGVSFPGHFLVKFATREGEVVLDPFSGGNLLSKEDLEEILEETYGPAESVNAPLERLLTAAGKKDILVRVLRNLKGAYLRREQFGKALGVVGQILLIQPDQPDEVRDRGRIYEQLECFRAALENYQSYLSLRPASGDAPDVHKRIAELKQIVAKLN</sequence>